<keyword evidence="1" id="KW-0812">Transmembrane</keyword>
<dbReference type="AlphaFoldDB" id="A0AAD4QY93"/>
<sequence length="96" mass="10520">MTNTIVHCQIYDLRVECPYCKCTIIPQHRVQPTIKSVLTCTGSIVLGVVGALFCFTPFLQMASPFFGAIVGASGMMACGRGEYFCPVCDKTLYRAK</sequence>
<keyword evidence="3" id="KW-1185">Reference proteome</keyword>
<organism evidence="2 3">
    <name type="scientific">Ditylenchus destructor</name>
    <dbReference type="NCBI Taxonomy" id="166010"/>
    <lineage>
        <taxon>Eukaryota</taxon>
        <taxon>Metazoa</taxon>
        <taxon>Ecdysozoa</taxon>
        <taxon>Nematoda</taxon>
        <taxon>Chromadorea</taxon>
        <taxon>Rhabditida</taxon>
        <taxon>Tylenchina</taxon>
        <taxon>Tylenchomorpha</taxon>
        <taxon>Sphaerularioidea</taxon>
        <taxon>Anguinidae</taxon>
        <taxon>Anguininae</taxon>
        <taxon>Ditylenchus</taxon>
    </lineage>
</organism>
<dbReference type="Proteomes" id="UP001201812">
    <property type="component" value="Unassembled WGS sequence"/>
</dbReference>
<keyword evidence="1" id="KW-0472">Membrane</keyword>
<evidence type="ECO:0000313" key="3">
    <source>
        <dbReference type="Proteomes" id="UP001201812"/>
    </source>
</evidence>
<comment type="caution">
    <text evidence="2">The sequence shown here is derived from an EMBL/GenBank/DDBJ whole genome shotgun (WGS) entry which is preliminary data.</text>
</comment>
<name>A0AAD4QY93_9BILA</name>
<accession>A0AAD4QY93</accession>
<feature type="transmembrane region" description="Helical" evidence="1">
    <location>
        <begin position="37"/>
        <end position="59"/>
    </location>
</feature>
<reference evidence="2" key="1">
    <citation type="submission" date="2022-01" db="EMBL/GenBank/DDBJ databases">
        <title>Genome Sequence Resource for Two Populations of Ditylenchus destructor, the Migratory Endoparasitic Phytonematode.</title>
        <authorList>
            <person name="Zhang H."/>
            <person name="Lin R."/>
            <person name="Xie B."/>
        </authorList>
    </citation>
    <scope>NUCLEOTIDE SEQUENCE</scope>
    <source>
        <strain evidence="2">BazhouSP</strain>
    </source>
</reference>
<dbReference type="EMBL" id="JAKKPZ010000080">
    <property type="protein sequence ID" value="KAI1703575.1"/>
    <property type="molecule type" value="Genomic_DNA"/>
</dbReference>
<evidence type="ECO:0008006" key="4">
    <source>
        <dbReference type="Google" id="ProtNLM"/>
    </source>
</evidence>
<keyword evidence="1" id="KW-1133">Transmembrane helix</keyword>
<protein>
    <recommendedName>
        <fullName evidence="4">LITAF domain-containing protein</fullName>
    </recommendedName>
</protein>
<gene>
    <name evidence="2" type="ORF">DdX_14812</name>
</gene>
<proteinExistence type="predicted"/>
<evidence type="ECO:0000313" key="2">
    <source>
        <dbReference type="EMBL" id="KAI1703575.1"/>
    </source>
</evidence>
<evidence type="ECO:0000256" key="1">
    <source>
        <dbReference type="SAM" id="Phobius"/>
    </source>
</evidence>